<keyword evidence="4" id="KW-1185">Reference proteome</keyword>
<protein>
    <submittedName>
        <fullName evidence="3">Glutathione S-transferase</fullName>
    </submittedName>
</protein>
<dbReference type="InterPro" id="IPR010987">
    <property type="entry name" value="Glutathione-S-Trfase_C-like"/>
</dbReference>
<proteinExistence type="predicted"/>
<dbReference type="SFLD" id="SFLDG00358">
    <property type="entry name" value="Main_(cytGST)"/>
    <property type="match status" value="1"/>
</dbReference>
<dbReference type="SUPFAM" id="SSF52833">
    <property type="entry name" value="Thioredoxin-like"/>
    <property type="match status" value="1"/>
</dbReference>
<dbReference type="Pfam" id="PF00043">
    <property type="entry name" value="GST_C"/>
    <property type="match status" value="1"/>
</dbReference>
<dbReference type="Gene3D" id="3.40.30.10">
    <property type="entry name" value="Glutaredoxin"/>
    <property type="match status" value="1"/>
</dbReference>
<dbReference type="PROSITE" id="PS50405">
    <property type="entry name" value="GST_CTER"/>
    <property type="match status" value="1"/>
</dbReference>
<accession>A0A2H5EXJ7</accession>
<dbReference type="RefSeq" id="WP_101752051.1">
    <property type="nucleotide sequence ID" value="NZ_CP025430.1"/>
</dbReference>
<feature type="domain" description="GST N-terminal" evidence="1">
    <location>
        <begin position="1"/>
        <end position="83"/>
    </location>
</feature>
<gene>
    <name evidence="3" type="ORF">CX676_07390</name>
</gene>
<dbReference type="CDD" id="cd00299">
    <property type="entry name" value="GST_C_family"/>
    <property type="match status" value="1"/>
</dbReference>
<dbReference type="AlphaFoldDB" id="A0A2H5EXJ7"/>
<dbReference type="Gene3D" id="1.20.1050.10">
    <property type="match status" value="1"/>
</dbReference>
<evidence type="ECO:0000313" key="3">
    <source>
        <dbReference type="EMBL" id="AUH64010.1"/>
    </source>
</evidence>
<evidence type="ECO:0000259" key="1">
    <source>
        <dbReference type="PROSITE" id="PS50404"/>
    </source>
</evidence>
<dbReference type="EMBL" id="CP025430">
    <property type="protein sequence ID" value="AUH64010.1"/>
    <property type="molecule type" value="Genomic_DNA"/>
</dbReference>
<sequence length="222" mass="24953">MSLTLYYHPLASFCWKVLIALYENGTAFTPRLIDLGDPADQALMTGVWPVAKMPALIDQGRGETVAETSIIIDYLDQHHPGPRRMIPADPDAARQVRLWDRFFDLYVHDPMQRIVVSHLFMPAEAQPAIAAASRATLDTAYKTAEAHLQGRDWAAGEFGMADCAAMPALFYAGILHPFEGFPALTGYAERLFERPSCARVLAEAKPYFDMFPFVERMPDRFR</sequence>
<dbReference type="SFLD" id="SFLDS00019">
    <property type="entry name" value="Glutathione_Transferase_(cytos"/>
    <property type="match status" value="1"/>
</dbReference>
<dbReference type="Pfam" id="PF13417">
    <property type="entry name" value="GST_N_3"/>
    <property type="match status" value="1"/>
</dbReference>
<dbReference type="GO" id="GO:0016740">
    <property type="term" value="F:transferase activity"/>
    <property type="evidence" value="ECO:0007669"/>
    <property type="project" value="UniProtKB-KW"/>
</dbReference>
<dbReference type="PROSITE" id="PS50404">
    <property type="entry name" value="GST_NTER"/>
    <property type="match status" value="1"/>
</dbReference>
<evidence type="ECO:0000313" key="4">
    <source>
        <dbReference type="Proteomes" id="UP000234530"/>
    </source>
</evidence>
<feature type="domain" description="GST C-terminal" evidence="2">
    <location>
        <begin position="89"/>
        <end position="213"/>
    </location>
</feature>
<dbReference type="SUPFAM" id="SSF47616">
    <property type="entry name" value="GST C-terminal domain-like"/>
    <property type="match status" value="1"/>
</dbReference>
<reference evidence="3 4" key="1">
    <citation type="journal article" date="2013" name="Antonie Van Leeuwenhoek">
        <title>Paracoccus zhejiangensis sp. nov., isolated from activated sludge in wastewater-treatment system.</title>
        <authorList>
            <person name="Wu Z.G."/>
            <person name="Zhang D.F."/>
            <person name="Liu Y.L."/>
            <person name="Wang F."/>
            <person name="Jiang X."/>
            <person name="Li C."/>
            <person name="Li S.P."/>
            <person name="Hong Q."/>
            <person name="Li W.J."/>
        </authorList>
    </citation>
    <scope>NUCLEOTIDE SEQUENCE [LARGE SCALE GENOMIC DNA]</scope>
    <source>
        <strain evidence="3 4">J6</strain>
    </source>
</reference>
<dbReference type="OrthoDB" id="9782992at2"/>
<dbReference type="InterPro" id="IPR004046">
    <property type="entry name" value="GST_C"/>
</dbReference>
<dbReference type="InterPro" id="IPR036282">
    <property type="entry name" value="Glutathione-S-Trfase_C_sf"/>
</dbReference>
<dbReference type="KEGG" id="pzh:CX676_07390"/>
<dbReference type="InterPro" id="IPR040079">
    <property type="entry name" value="Glutathione_S-Trfase"/>
</dbReference>
<dbReference type="PANTHER" id="PTHR44051">
    <property type="entry name" value="GLUTATHIONE S-TRANSFERASE-RELATED"/>
    <property type="match status" value="1"/>
</dbReference>
<keyword evidence="3" id="KW-0808">Transferase</keyword>
<dbReference type="Proteomes" id="UP000234530">
    <property type="component" value="Chromosome"/>
</dbReference>
<dbReference type="InterPro" id="IPR036249">
    <property type="entry name" value="Thioredoxin-like_sf"/>
</dbReference>
<name>A0A2H5EXJ7_9RHOB</name>
<evidence type="ECO:0000259" key="2">
    <source>
        <dbReference type="PROSITE" id="PS50405"/>
    </source>
</evidence>
<dbReference type="PANTHER" id="PTHR44051:SF8">
    <property type="entry name" value="GLUTATHIONE S-TRANSFERASE GSTA"/>
    <property type="match status" value="1"/>
</dbReference>
<dbReference type="InterPro" id="IPR004045">
    <property type="entry name" value="Glutathione_S-Trfase_N"/>
</dbReference>
<dbReference type="CDD" id="cd00570">
    <property type="entry name" value="GST_N_family"/>
    <property type="match status" value="1"/>
</dbReference>
<organism evidence="3 4">
    <name type="scientific">Paracoccus zhejiangensis</name>
    <dbReference type="NCBI Taxonomy" id="1077935"/>
    <lineage>
        <taxon>Bacteria</taxon>
        <taxon>Pseudomonadati</taxon>
        <taxon>Pseudomonadota</taxon>
        <taxon>Alphaproteobacteria</taxon>
        <taxon>Rhodobacterales</taxon>
        <taxon>Paracoccaceae</taxon>
        <taxon>Paracoccus</taxon>
    </lineage>
</organism>